<feature type="compositionally biased region" description="Basic residues" evidence="1">
    <location>
        <begin position="269"/>
        <end position="286"/>
    </location>
</feature>
<evidence type="ECO:0000313" key="3">
    <source>
        <dbReference type="Proteomes" id="UP000266673"/>
    </source>
</evidence>
<reference evidence="2 3" key="1">
    <citation type="submission" date="2018-06" db="EMBL/GenBank/DDBJ databases">
        <title>Comparative genomics reveals the genomic features of Rhizophagus irregularis, R. cerebriforme, R. diaphanum and Gigaspora rosea, and their symbiotic lifestyle signature.</title>
        <authorList>
            <person name="Morin E."/>
            <person name="San Clemente H."/>
            <person name="Chen E.C.H."/>
            <person name="De La Providencia I."/>
            <person name="Hainaut M."/>
            <person name="Kuo A."/>
            <person name="Kohler A."/>
            <person name="Murat C."/>
            <person name="Tang N."/>
            <person name="Roy S."/>
            <person name="Loubradou J."/>
            <person name="Henrissat B."/>
            <person name="Grigoriev I.V."/>
            <person name="Corradi N."/>
            <person name="Roux C."/>
            <person name="Martin F.M."/>
        </authorList>
    </citation>
    <scope>NUCLEOTIDE SEQUENCE [LARGE SCALE GENOMIC DNA]</scope>
    <source>
        <strain evidence="2 3">DAOM 194757</strain>
    </source>
</reference>
<dbReference type="AlphaFoldDB" id="A0A397VGH7"/>
<dbReference type="OrthoDB" id="2408370at2759"/>
<evidence type="ECO:0008006" key="4">
    <source>
        <dbReference type="Google" id="ProtNLM"/>
    </source>
</evidence>
<sequence length="598" mass="68199">MRKMTPEISITNDDRLPLIGSDTDTELQTSSDNNSVNFVDLSPQQNDNSLSFSIFDSSSNPSRTSSISYKRRYLPHNSYNKQNTIIDNYPNVGELLWNDGKVYSDVRLTFEDRGVLTSSSGIPSELRLHSIVLFQSQFFKEQLSQPSSMLKRKIMNEKQIIVRLPNHVNEEDIINFYSTLKLMYTKKWDSELANDLSKGVGCLSVCCEIGFQEGIEACWKWLVKKCNRDKNNEMMKLLIDAYPNLHDQFTHQVEGISKSSFNFSSNLSKKIKRRSRRNNRPRHLYRRTNSNDSYNDSSMLTDTKNLNDFNTGINSINNDINDINDINNTLPSPPLSASTSPKMTTFSNPSLVLSHTSHPFPVLSYPPSQFDNIRILNTWISKFESYSLSSKRSCANFPFEARDDNRCFPFIKHFSSVFESINQLGQSNRITSPQCLDFALRMLNVIKIEHSHFHSLHIQPFNSSSDGIKNTTKSSSSSDGINSSSSNKKNKLSSSIILHESLDEPLSILLKDVLLPAEQKHLCDYLWAPSNISNLMHLQEIRSDDDDDQMNDEFDDYVKVMGEDSLIKGSRVSQVEHMVVGEKMVKIMREIIMSSTTS</sequence>
<comment type="caution">
    <text evidence="2">The sequence shown here is derived from an EMBL/GenBank/DDBJ whole genome shotgun (WGS) entry which is preliminary data.</text>
</comment>
<evidence type="ECO:0000256" key="1">
    <source>
        <dbReference type="SAM" id="MobiDB-lite"/>
    </source>
</evidence>
<accession>A0A397VGH7</accession>
<gene>
    <name evidence="2" type="ORF">C2G38_2084161</name>
</gene>
<feature type="compositionally biased region" description="Polar residues" evidence="1">
    <location>
        <begin position="288"/>
        <end position="297"/>
    </location>
</feature>
<evidence type="ECO:0000313" key="2">
    <source>
        <dbReference type="EMBL" id="RIB18993.1"/>
    </source>
</evidence>
<name>A0A397VGH7_9GLOM</name>
<dbReference type="EMBL" id="QKWP01000502">
    <property type="protein sequence ID" value="RIB18993.1"/>
    <property type="molecule type" value="Genomic_DNA"/>
</dbReference>
<protein>
    <recommendedName>
        <fullName evidence="4">BTB domain-containing protein</fullName>
    </recommendedName>
</protein>
<feature type="region of interest" description="Disordered" evidence="1">
    <location>
        <begin position="467"/>
        <end position="489"/>
    </location>
</feature>
<organism evidence="2 3">
    <name type="scientific">Gigaspora rosea</name>
    <dbReference type="NCBI Taxonomy" id="44941"/>
    <lineage>
        <taxon>Eukaryota</taxon>
        <taxon>Fungi</taxon>
        <taxon>Fungi incertae sedis</taxon>
        <taxon>Mucoromycota</taxon>
        <taxon>Glomeromycotina</taxon>
        <taxon>Glomeromycetes</taxon>
        <taxon>Diversisporales</taxon>
        <taxon>Gigasporaceae</taxon>
        <taxon>Gigaspora</taxon>
    </lineage>
</organism>
<proteinExistence type="predicted"/>
<feature type="region of interest" description="Disordered" evidence="1">
    <location>
        <begin position="267"/>
        <end position="297"/>
    </location>
</feature>
<keyword evidence="3" id="KW-1185">Reference proteome</keyword>
<dbReference type="Proteomes" id="UP000266673">
    <property type="component" value="Unassembled WGS sequence"/>
</dbReference>